<evidence type="ECO:0000313" key="2">
    <source>
        <dbReference type="EMBL" id="MBP2057174.1"/>
    </source>
</evidence>
<dbReference type="EMBL" id="JAGGLU010000001">
    <property type="protein sequence ID" value="MBP2057174.1"/>
    <property type="molecule type" value="Genomic_DNA"/>
</dbReference>
<dbReference type="GO" id="GO:0003677">
    <property type="term" value="F:DNA binding"/>
    <property type="evidence" value="ECO:0007669"/>
    <property type="project" value="UniProtKB-KW"/>
</dbReference>
<sequence>MKYNLMPLKYFIDVVETHGFISAAKRNYVSETAVSSAISKLEKSYIHR</sequence>
<accession>A0ABS4MBW4</accession>
<dbReference type="Pfam" id="PF00126">
    <property type="entry name" value="HTH_1"/>
    <property type="match status" value="1"/>
</dbReference>
<evidence type="ECO:0000259" key="1">
    <source>
        <dbReference type="PROSITE" id="PS50931"/>
    </source>
</evidence>
<comment type="caution">
    <text evidence="2">The sequence shown here is derived from an EMBL/GenBank/DDBJ whole genome shotgun (WGS) entry which is preliminary data.</text>
</comment>
<dbReference type="Gene3D" id="1.10.10.10">
    <property type="entry name" value="Winged helix-like DNA-binding domain superfamily/Winged helix DNA-binding domain"/>
    <property type="match status" value="1"/>
</dbReference>
<dbReference type="Proteomes" id="UP001519292">
    <property type="component" value="Unassembled WGS sequence"/>
</dbReference>
<dbReference type="SUPFAM" id="SSF46785">
    <property type="entry name" value="Winged helix' DNA-binding domain"/>
    <property type="match status" value="1"/>
</dbReference>
<proteinExistence type="predicted"/>
<evidence type="ECO:0000313" key="3">
    <source>
        <dbReference type="Proteomes" id="UP001519292"/>
    </source>
</evidence>
<keyword evidence="2" id="KW-0238">DNA-binding</keyword>
<dbReference type="PROSITE" id="PS50931">
    <property type="entry name" value="HTH_LYSR"/>
    <property type="match status" value="1"/>
</dbReference>
<organism evidence="2 3">
    <name type="scientific">Lactobacillus colini</name>
    <dbReference type="NCBI Taxonomy" id="1819254"/>
    <lineage>
        <taxon>Bacteria</taxon>
        <taxon>Bacillati</taxon>
        <taxon>Bacillota</taxon>
        <taxon>Bacilli</taxon>
        <taxon>Lactobacillales</taxon>
        <taxon>Lactobacillaceae</taxon>
        <taxon>Lactobacillus</taxon>
    </lineage>
</organism>
<protein>
    <submittedName>
        <fullName evidence="2">DNA-binding transcriptional LysR family regulator</fullName>
    </submittedName>
</protein>
<dbReference type="RefSeq" id="WP_245328668.1">
    <property type="nucleotide sequence ID" value="NZ_JAGGLU010000001.1"/>
</dbReference>
<keyword evidence="3" id="KW-1185">Reference proteome</keyword>
<reference evidence="2 3" key="1">
    <citation type="submission" date="2021-03" db="EMBL/GenBank/DDBJ databases">
        <title>Genomic Encyclopedia of Type Strains, Phase IV (KMG-IV): sequencing the most valuable type-strain genomes for metagenomic binning, comparative biology and taxonomic classification.</title>
        <authorList>
            <person name="Goeker M."/>
        </authorList>
    </citation>
    <scope>NUCLEOTIDE SEQUENCE [LARGE SCALE GENOMIC DNA]</scope>
    <source>
        <strain evidence="2 3">DSM 101872</strain>
    </source>
</reference>
<name>A0ABS4MBW4_9LACO</name>
<dbReference type="InterPro" id="IPR036388">
    <property type="entry name" value="WH-like_DNA-bd_sf"/>
</dbReference>
<gene>
    <name evidence="2" type="ORF">J2Z60_000336</name>
</gene>
<feature type="domain" description="HTH lysR-type" evidence="1">
    <location>
        <begin position="1"/>
        <end position="48"/>
    </location>
</feature>
<dbReference type="InterPro" id="IPR000847">
    <property type="entry name" value="LysR_HTH_N"/>
</dbReference>
<dbReference type="InterPro" id="IPR036390">
    <property type="entry name" value="WH_DNA-bd_sf"/>
</dbReference>